<dbReference type="Gene3D" id="3.60.15.10">
    <property type="entry name" value="Ribonuclease Z/Hydroxyacylglutathione hydrolase-like"/>
    <property type="match status" value="1"/>
</dbReference>
<dbReference type="Proteomes" id="UP000317155">
    <property type="component" value="Unassembled WGS sequence"/>
</dbReference>
<reference evidence="2 3" key="1">
    <citation type="submission" date="2019-07" db="EMBL/GenBank/DDBJ databases">
        <title>Insights of Desulfuromonas acetexigens electromicrobiology.</title>
        <authorList>
            <person name="Katuri K."/>
            <person name="Sapireddy V."/>
            <person name="Shaw D.R."/>
            <person name="Saikaly P."/>
        </authorList>
    </citation>
    <scope>NUCLEOTIDE SEQUENCE [LARGE SCALE GENOMIC DNA]</scope>
    <source>
        <strain evidence="2 3">2873</strain>
    </source>
</reference>
<dbReference type="AlphaFoldDB" id="A0A550JF24"/>
<dbReference type="RefSeq" id="WP_092057621.1">
    <property type="nucleotide sequence ID" value="NZ_FOJJ01000037.1"/>
</dbReference>
<dbReference type="OrthoDB" id="9800940at2"/>
<gene>
    <name evidence="2" type="ORF">FL622_08295</name>
</gene>
<sequence length="361" mass="40918">MPRFFRFLEPTFFAGLIDDPCLIIRDRPIHQSILLDCGALHQVAKREMKPIRAIFVSHAHMDHFMGFDAFLRQVHASPRTVELFGPPGMADRVAARLAGYDWNLAEPYWCTLLVHEVHPEQMISAHFSGPEAFRRHKLGATPRPGNLIYRHNHLEVAAEILDHGIPVLAFRVWERKVFALDGTKLAALGLVAGDWLAELKRRFFADWPKAPPLRITRSTAQGAREESVADAEVFYRQIRATPAMPSIGYLTDWGWSPENLAKVRNFMAGVDLLVGECAFLQAETHKARASRHLGTADWNLLLAELRPRAFLPMHLSKTYLRRSPELYAELAPPPETKLLTLPEHLAPRPLHAHEARALLGY</sequence>
<dbReference type="PANTHER" id="PTHR46018:SF7">
    <property type="entry name" value="RIBONUCLEASE Z"/>
    <property type="match status" value="1"/>
</dbReference>
<evidence type="ECO:0000313" key="3">
    <source>
        <dbReference type="Proteomes" id="UP000317155"/>
    </source>
</evidence>
<dbReference type="EMBL" id="VJVV01000005">
    <property type="protein sequence ID" value="TRO81793.1"/>
    <property type="molecule type" value="Genomic_DNA"/>
</dbReference>
<keyword evidence="3" id="KW-1185">Reference proteome</keyword>
<protein>
    <submittedName>
        <fullName evidence="2">MBL fold metallo-hydrolase</fullName>
    </submittedName>
</protein>
<evidence type="ECO:0000259" key="1">
    <source>
        <dbReference type="Pfam" id="PF12706"/>
    </source>
</evidence>
<feature type="domain" description="Metallo-beta-lactamase" evidence="1">
    <location>
        <begin position="44"/>
        <end position="126"/>
    </location>
</feature>
<dbReference type="GO" id="GO:0042781">
    <property type="term" value="F:3'-tRNA processing endoribonuclease activity"/>
    <property type="evidence" value="ECO:0007669"/>
    <property type="project" value="TreeGrafter"/>
</dbReference>
<organism evidence="2 3">
    <name type="scientific">Trichloromonas acetexigens</name>
    <dbReference type="NCBI Taxonomy" id="38815"/>
    <lineage>
        <taxon>Bacteria</taxon>
        <taxon>Pseudomonadati</taxon>
        <taxon>Thermodesulfobacteriota</taxon>
        <taxon>Desulfuromonadia</taxon>
        <taxon>Desulfuromonadales</taxon>
        <taxon>Trichloromonadaceae</taxon>
        <taxon>Trichloromonas</taxon>
    </lineage>
</organism>
<name>A0A550JF24_9BACT</name>
<dbReference type="InterPro" id="IPR036866">
    <property type="entry name" value="RibonucZ/Hydroxyglut_hydro"/>
</dbReference>
<dbReference type="PANTHER" id="PTHR46018">
    <property type="entry name" value="ZINC PHOSPHODIESTERASE ELAC PROTEIN 1"/>
    <property type="match status" value="1"/>
</dbReference>
<dbReference type="Pfam" id="PF12706">
    <property type="entry name" value="Lactamase_B_2"/>
    <property type="match status" value="1"/>
</dbReference>
<evidence type="ECO:0000313" key="2">
    <source>
        <dbReference type="EMBL" id="TRO81793.1"/>
    </source>
</evidence>
<comment type="caution">
    <text evidence="2">The sequence shown here is derived from an EMBL/GenBank/DDBJ whole genome shotgun (WGS) entry which is preliminary data.</text>
</comment>
<keyword evidence="2" id="KW-0378">Hydrolase</keyword>
<proteinExistence type="predicted"/>
<dbReference type="NCBIfam" id="NF002558">
    <property type="entry name" value="PRK02126.1"/>
    <property type="match status" value="1"/>
</dbReference>
<accession>A0A550JF24</accession>
<dbReference type="InterPro" id="IPR001279">
    <property type="entry name" value="Metallo-B-lactamas"/>
</dbReference>
<dbReference type="SUPFAM" id="SSF56281">
    <property type="entry name" value="Metallo-hydrolase/oxidoreductase"/>
    <property type="match status" value="1"/>
</dbReference>